<dbReference type="Proteomes" id="UP001321475">
    <property type="component" value="Chromosome"/>
</dbReference>
<sequence length="294" mass="29841">MAPDARHAGSGPPAGRRADRQTGTGPAGGTDRRARPGRPLLVAFATVLLVGGGGAVAVGLATQDPAPPAVDPAAGLGPSTGAVAASSEVSSAESSSTGPDPATFPSTGSRFLDGSVPEPDAGQAAEPAEPAPEPTTEPEPAKEQPLPATVRIPSIEVESDLVTMGQADDGTIEVPGDEDVSVVDDAAWYDGSPRPGAAGPSVILGHVDSINGPSVFHDLAAVAKGDTVFVDREDGTTAEFVVDHVETYPKNQFPTAQVYRNTDDPELRVITCGGDIDPDTGHYADNTVVYAHQV</sequence>
<evidence type="ECO:0000313" key="5">
    <source>
        <dbReference type="Proteomes" id="UP001321475"/>
    </source>
</evidence>
<evidence type="ECO:0000256" key="1">
    <source>
        <dbReference type="ARBA" id="ARBA00022801"/>
    </source>
</evidence>
<keyword evidence="1" id="KW-0378">Hydrolase</keyword>
<reference evidence="5" key="1">
    <citation type="journal article" date="2019" name="Int. J. Syst. Evol. Microbiol.">
        <title>The Global Catalogue of Microorganisms (GCM) 10K type strain sequencing project: providing services to taxonomists for standard genome sequencing and annotation.</title>
        <authorList>
            <consortium name="The Broad Institute Genomics Platform"/>
            <consortium name="The Broad Institute Genome Sequencing Center for Infectious Disease"/>
            <person name="Wu L."/>
            <person name="Ma J."/>
        </authorList>
    </citation>
    <scope>NUCLEOTIDE SEQUENCE [LARGE SCALE GENOMIC DNA]</scope>
    <source>
        <strain evidence="5">NBRC 108565</strain>
    </source>
</reference>
<dbReference type="InterPro" id="IPR005754">
    <property type="entry name" value="Sortase"/>
</dbReference>
<accession>A0ABM8G4Y1</accession>
<dbReference type="RefSeq" id="WP_286217475.1">
    <property type="nucleotide sequence ID" value="NZ_AP027729.1"/>
</dbReference>
<name>A0ABM8G4Y1_9CELL</name>
<proteinExistence type="predicted"/>
<feature type="compositionally biased region" description="Low complexity" evidence="2">
    <location>
        <begin position="117"/>
        <end position="128"/>
    </location>
</feature>
<protein>
    <recommendedName>
        <fullName evidence="6">Sortase family protein</fullName>
    </recommendedName>
</protein>
<feature type="region of interest" description="Disordered" evidence="2">
    <location>
        <begin position="1"/>
        <end position="37"/>
    </location>
</feature>
<gene>
    <name evidence="4" type="ORF">GCM10025865_24680</name>
</gene>
<evidence type="ECO:0000256" key="3">
    <source>
        <dbReference type="SAM" id="Phobius"/>
    </source>
</evidence>
<dbReference type="SUPFAM" id="SSF63817">
    <property type="entry name" value="Sortase"/>
    <property type="match status" value="1"/>
</dbReference>
<evidence type="ECO:0008006" key="6">
    <source>
        <dbReference type="Google" id="ProtNLM"/>
    </source>
</evidence>
<keyword evidence="3" id="KW-1133">Transmembrane helix</keyword>
<dbReference type="CDD" id="cd05829">
    <property type="entry name" value="Sortase_F"/>
    <property type="match status" value="1"/>
</dbReference>
<dbReference type="InterPro" id="IPR023365">
    <property type="entry name" value="Sortase_dom-sf"/>
</dbReference>
<dbReference type="NCBIfam" id="NF033748">
    <property type="entry name" value="class_F_sortase"/>
    <property type="match status" value="1"/>
</dbReference>
<keyword evidence="3" id="KW-0472">Membrane</keyword>
<dbReference type="Gene3D" id="2.40.260.10">
    <property type="entry name" value="Sortase"/>
    <property type="match status" value="1"/>
</dbReference>
<dbReference type="EMBL" id="AP027729">
    <property type="protein sequence ID" value="BDZ43169.1"/>
    <property type="molecule type" value="Genomic_DNA"/>
</dbReference>
<dbReference type="Pfam" id="PF04203">
    <property type="entry name" value="Sortase"/>
    <property type="match status" value="1"/>
</dbReference>
<feature type="transmembrane region" description="Helical" evidence="3">
    <location>
        <begin position="40"/>
        <end position="61"/>
    </location>
</feature>
<evidence type="ECO:0000256" key="2">
    <source>
        <dbReference type="SAM" id="MobiDB-lite"/>
    </source>
</evidence>
<evidence type="ECO:0000313" key="4">
    <source>
        <dbReference type="EMBL" id="BDZ43169.1"/>
    </source>
</evidence>
<feature type="compositionally biased region" description="Low complexity" evidence="2">
    <location>
        <begin position="71"/>
        <end position="98"/>
    </location>
</feature>
<dbReference type="InterPro" id="IPR042001">
    <property type="entry name" value="Sortase_F"/>
</dbReference>
<keyword evidence="3" id="KW-0812">Transmembrane</keyword>
<feature type="region of interest" description="Disordered" evidence="2">
    <location>
        <begin position="69"/>
        <end position="148"/>
    </location>
</feature>
<keyword evidence="5" id="KW-1185">Reference proteome</keyword>
<organism evidence="4 5">
    <name type="scientific">Paraoerskovia sediminicola</name>
    <dbReference type="NCBI Taxonomy" id="1138587"/>
    <lineage>
        <taxon>Bacteria</taxon>
        <taxon>Bacillati</taxon>
        <taxon>Actinomycetota</taxon>
        <taxon>Actinomycetes</taxon>
        <taxon>Micrococcales</taxon>
        <taxon>Cellulomonadaceae</taxon>
        <taxon>Paraoerskovia</taxon>
    </lineage>
</organism>